<dbReference type="PANTHER" id="PTHR31449:SF3">
    <property type="entry name" value="UPF0598 PROTEIN C8ORF82"/>
    <property type="match status" value="1"/>
</dbReference>
<reference evidence="2 3" key="1">
    <citation type="journal article" date="2018" name="Mol. Biol. Evol.">
        <title>Broad Genomic Sampling Reveals a Smut Pathogenic Ancestry of the Fungal Clade Ustilaginomycotina.</title>
        <authorList>
            <person name="Kijpornyongpan T."/>
            <person name="Mondo S.J."/>
            <person name="Barry K."/>
            <person name="Sandor L."/>
            <person name="Lee J."/>
            <person name="Lipzen A."/>
            <person name="Pangilinan J."/>
            <person name="LaButti K."/>
            <person name="Hainaut M."/>
            <person name="Henrissat B."/>
            <person name="Grigoriev I.V."/>
            <person name="Spatafora J.W."/>
            <person name="Aime M.C."/>
        </authorList>
    </citation>
    <scope>NUCLEOTIDE SEQUENCE [LARGE SCALE GENOMIC DNA]</scope>
    <source>
        <strain evidence="2 3">MCA 3882</strain>
    </source>
</reference>
<evidence type="ECO:0000313" key="3">
    <source>
        <dbReference type="Proteomes" id="UP000245771"/>
    </source>
</evidence>
<name>A0A316V9E0_9BASI</name>
<keyword evidence="3" id="KW-1185">Reference proteome</keyword>
<dbReference type="Pfam" id="PF14956">
    <property type="entry name" value="DUF4505"/>
    <property type="match status" value="2"/>
</dbReference>
<comment type="similarity">
    <text evidence="1">Belongs to the UPF0598 family.</text>
</comment>
<dbReference type="PANTHER" id="PTHR31449">
    <property type="entry name" value="UPF0598 PROTEIN C8ORF82"/>
    <property type="match status" value="1"/>
</dbReference>
<feature type="non-terminal residue" evidence="2">
    <location>
        <position position="1"/>
    </location>
</feature>
<dbReference type="GeneID" id="37017608"/>
<feature type="non-terminal residue" evidence="2">
    <location>
        <position position="210"/>
    </location>
</feature>
<dbReference type="Proteomes" id="UP000245771">
    <property type="component" value="Unassembled WGS sequence"/>
</dbReference>
<evidence type="ECO:0000313" key="2">
    <source>
        <dbReference type="EMBL" id="PWN33864.1"/>
    </source>
</evidence>
<gene>
    <name evidence="2" type="ORF">FA14DRAFT_108073</name>
</gene>
<organism evidence="2 3">
    <name type="scientific">Meira miltonrushii</name>
    <dbReference type="NCBI Taxonomy" id="1280837"/>
    <lineage>
        <taxon>Eukaryota</taxon>
        <taxon>Fungi</taxon>
        <taxon>Dikarya</taxon>
        <taxon>Basidiomycota</taxon>
        <taxon>Ustilaginomycotina</taxon>
        <taxon>Exobasidiomycetes</taxon>
        <taxon>Exobasidiales</taxon>
        <taxon>Brachybasidiaceae</taxon>
        <taxon>Meira</taxon>
    </lineage>
</organism>
<proteinExistence type="inferred from homology"/>
<dbReference type="InParanoid" id="A0A316V9E0"/>
<evidence type="ECO:0000256" key="1">
    <source>
        <dbReference type="ARBA" id="ARBA00006322"/>
    </source>
</evidence>
<dbReference type="OrthoDB" id="10260024at2759"/>
<dbReference type="InterPro" id="IPR028108">
    <property type="entry name" value="DUF4505"/>
</dbReference>
<dbReference type="RefSeq" id="XP_025354166.1">
    <property type="nucleotide sequence ID" value="XM_025495827.1"/>
</dbReference>
<dbReference type="EMBL" id="KZ819604">
    <property type="protein sequence ID" value="PWN33864.1"/>
    <property type="molecule type" value="Genomic_DNA"/>
</dbReference>
<dbReference type="STRING" id="1280837.A0A316V9E0"/>
<dbReference type="AlphaFoldDB" id="A0A316V9E0"/>
<protein>
    <submittedName>
        <fullName evidence="2">Uncharacterized protein</fullName>
    </submittedName>
</protein>
<accession>A0A316V9E0</accession>
<sequence>VRAYRYAIDTHGQLFLHDTVPKNLTSCYKNPEFLNFFFTRIRRNYAEAAKPETVANLDEEWTETGTYSADQVLQLGRAQGYHWLSPCQGEYNIIRSADSPIVFRELSEDGILSWAGTLQTEFNPSALKVDAETGYVYHPSPVPPLTSLRKQVTKDFHPYGAYSLLSSALVLQRLATGLDIDPDAFADQHGGSIEWHGKRYNMGIVQDGID</sequence>